<sequence length="107" mass="10065">MFSAGAPAAPLPTGGPTCLEQLAALGSAPPMAAAPVVLPGPPVAGAVPLAPVVPVVPAAPVVPVVPAAPVVPVVPAAPVVPVVPAAPVVPAGGPLHQPTLPRVPLRS</sequence>
<dbReference type="Proteomes" id="UP000189229">
    <property type="component" value="Unassembled WGS sequence"/>
</dbReference>
<feature type="region of interest" description="Disordered" evidence="1">
    <location>
        <begin position="87"/>
        <end position="107"/>
    </location>
</feature>
<evidence type="ECO:0000313" key="3">
    <source>
        <dbReference type="Proteomes" id="UP000189229"/>
    </source>
</evidence>
<proteinExistence type="predicted"/>
<evidence type="ECO:0000256" key="1">
    <source>
        <dbReference type="SAM" id="MobiDB-lite"/>
    </source>
</evidence>
<dbReference type="AlphaFoldDB" id="A0A1V3XS78"/>
<gene>
    <name evidence="2" type="ORF">BZL30_1519</name>
</gene>
<comment type="caution">
    <text evidence="2">The sequence shown here is derived from an EMBL/GenBank/DDBJ whole genome shotgun (WGS) entry which is preliminary data.</text>
</comment>
<reference evidence="2 3" key="1">
    <citation type="submission" date="2017-02" db="EMBL/GenBank/DDBJ databases">
        <title>Complete genome sequences of Mycobacterium kansasii strains isolated from rhesus macaques.</title>
        <authorList>
            <person name="Panda A."/>
            <person name="Nagaraj S."/>
            <person name="Zhao X."/>
            <person name="Tettelin H."/>
            <person name="Detolla L.J."/>
        </authorList>
    </citation>
    <scope>NUCLEOTIDE SEQUENCE [LARGE SCALE GENOMIC DNA]</scope>
    <source>
        <strain evidence="2 3">11-3813</strain>
    </source>
</reference>
<organism evidence="2 3">
    <name type="scientific">Mycobacterium kansasii</name>
    <dbReference type="NCBI Taxonomy" id="1768"/>
    <lineage>
        <taxon>Bacteria</taxon>
        <taxon>Bacillati</taxon>
        <taxon>Actinomycetota</taxon>
        <taxon>Actinomycetes</taxon>
        <taxon>Mycobacteriales</taxon>
        <taxon>Mycobacteriaceae</taxon>
        <taxon>Mycobacterium</taxon>
    </lineage>
</organism>
<protein>
    <submittedName>
        <fullName evidence="2">Uncharacterized protein</fullName>
    </submittedName>
</protein>
<dbReference type="EMBL" id="MVBM01000001">
    <property type="protein sequence ID" value="OOK82073.1"/>
    <property type="molecule type" value="Genomic_DNA"/>
</dbReference>
<evidence type="ECO:0000313" key="2">
    <source>
        <dbReference type="EMBL" id="OOK82073.1"/>
    </source>
</evidence>
<name>A0A1V3XS78_MYCKA</name>
<accession>A0A1V3XS78</accession>